<keyword evidence="5" id="KW-1185">Reference proteome</keyword>
<dbReference type="InterPro" id="IPR036770">
    <property type="entry name" value="Ankyrin_rpt-contain_sf"/>
</dbReference>
<sequence length="707" mass="77825">MSSPLVQRQKLINSILRHAKNGDWEGLSQLLDNLDVMTAGLEYRHNNPLHEAIVGGHPEIVQRLIDQGFSVEEKGANAYSVKCMTPLHLAAWDNQVQIARILLEAGADPTRLDVTDSEETHAVSRVTRTAFMTAAYWDSAEVLQLLIDRLLPSNQISPREWEQAVADAAANRHAKSLEILLRYYPGPVCQQILDQALAQAAAYCLWDEHEMMLRPQTVLWESQIQVIRLLLERGANPNWMGGDSQQLTIPNPALSHLDRSGAVDHRGIPVLAQAVFNGNPQIVRFFLETTGVAVNKRLPSERWYKNSSIYCPLGGSLLHVAAYGAPLETIQLLLANGADSLAQDDNHALPFHSACQAGRIDVVELLWSLSDSDHLESKVTKDGRTPLLLALGPASYDASALSVLTFLIEKGADVNAQDRLGRTPLAFYIQQQGPYARERVIDLLRKHGADTEVIRDSEGRTAKDWAIEKRSDFTLAMTSRPSRPKKPIALRTEYLASSTTTIRVKQHSKSWSGGDFTVSTVPSDGSPAQTLFTVDGDFASVSQRRRVQDATGLPLFEIARKRLGVTWFVHLPGSKEKDNPQPIATIVPQWHMLKDKFDVHFKNAAGGGGIGLSVRGQDVWKSRTHVYHADALVMTSKLKDMVSVYIPGKRPEWEIEVAEGMDLSLASIIGVLLATLLYQSSGKGKAPKSVGEDDDPAVGTSKKASLT</sequence>
<dbReference type="PANTHER" id="PTHR24133:SF40">
    <property type="entry name" value="ANKYRIN REPEAT DOMAIN 44"/>
    <property type="match status" value="1"/>
</dbReference>
<dbReference type="EMBL" id="NKHU02000190">
    <property type="protein sequence ID" value="RHZ48792.1"/>
    <property type="molecule type" value="Genomic_DNA"/>
</dbReference>
<dbReference type="PANTHER" id="PTHR24133">
    <property type="entry name" value="ANKYRIN DOMAIN-CONTAINING"/>
    <property type="match status" value="1"/>
</dbReference>
<dbReference type="Pfam" id="PF04525">
    <property type="entry name" value="LOR"/>
    <property type="match status" value="1"/>
</dbReference>
<evidence type="ECO:0000256" key="3">
    <source>
        <dbReference type="SAM" id="MobiDB-lite"/>
    </source>
</evidence>
<dbReference type="OrthoDB" id="97518at2759"/>
<dbReference type="Pfam" id="PF12796">
    <property type="entry name" value="Ank_2"/>
    <property type="match status" value="2"/>
</dbReference>
<dbReference type="GeneID" id="38126968"/>
<dbReference type="InterPro" id="IPR038595">
    <property type="entry name" value="LOR_sf"/>
</dbReference>
<dbReference type="RefSeq" id="XP_026612112.1">
    <property type="nucleotide sequence ID" value="XM_026758613.1"/>
</dbReference>
<evidence type="ECO:0000256" key="2">
    <source>
        <dbReference type="PROSITE-ProRule" id="PRU00023"/>
    </source>
</evidence>
<dbReference type="Proteomes" id="UP000215305">
    <property type="component" value="Unassembled WGS sequence"/>
</dbReference>
<feature type="region of interest" description="Disordered" evidence="3">
    <location>
        <begin position="682"/>
        <end position="707"/>
    </location>
</feature>
<comment type="caution">
    <text evidence="4">The sequence shown here is derived from an EMBL/GenBank/DDBJ whole genome shotgun (WGS) entry which is preliminary data.</text>
</comment>
<dbReference type="InterPro" id="IPR002110">
    <property type="entry name" value="Ankyrin_rpt"/>
</dbReference>
<dbReference type="SUPFAM" id="SSF54518">
    <property type="entry name" value="Tubby C-terminal domain-like"/>
    <property type="match status" value="1"/>
</dbReference>
<reference evidence="4" key="1">
    <citation type="submission" date="2018-08" db="EMBL/GenBank/DDBJ databases">
        <title>Draft genome sequence of azole-resistant Aspergillus thermomutatus (Neosartorya pseudofischeri) strain HMR AF 39, isolated from a human nasal aspirate.</title>
        <authorList>
            <person name="Parent-Michaud M."/>
            <person name="Dufresne P.J."/>
            <person name="Fournier E."/>
            <person name="Martineau C."/>
            <person name="Moreira S."/>
            <person name="Perkins V."/>
            <person name="De Repentigny L."/>
            <person name="Dufresne S.F."/>
        </authorList>
    </citation>
    <scope>NUCLEOTIDE SEQUENCE [LARGE SCALE GENOMIC DNA]</scope>
    <source>
        <strain evidence="4">HMR AF 39</strain>
    </source>
</reference>
<dbReference type="PROSITE" id="PS50088">
    <property type="entry name" value="ANK_REPEAT"/>
    <property type="match status" value="4"/>
</dbReference>
<feature type="repeat" description="ANK" evidence="2">
    <location>
        <begin position="313"/>
        <end position="345"/>
    </location>
</feature>
<dbReference type="PRINTS" id="PR01415">
    <property type="entry name" value="ANKYRIN"/>
</dbReference>
<dbReference type="InterPro" id="IPR052391">
    <property type="entry name" value="E3_Ligase-Neurotoxin"/>
</dbReference>
<keyword evidence="2" id="KW-0040">ANK repeat</keyword>
<dbReference type="SMART" id="SM00248">
    <property type="entry name" value="ANK"/>
    <property type="match status" value="10"/>
</dbReference>
<evidence type="ECO:0000313" key="4">
    <source>
        <dbReference type="EMBL" id="RHZ48792.1"/>
    </source>
</evidence>
<name>A0A397GCN6_ASPTH</name>
<dbReference type="InterPro" id="IPR007612">
    <property type="entry name" value="LOR"/>
</dbReference>
<gene>
    <name evidence="4" type="ORF">CDV56_104994</name>
</gene>
<protein>
    <submittedName>
        <fullName evidence="4">Uncharacterized protein</fullName>
    </submittedName>
</protein>
<feature type="repeat" description="ANK" evidence="2">
    <location>
        <begin position="382"/>
        <end position="419"/>
    </location>
</feature>
<evidence type="ECO:0000256" key="1">
    <source>
        <dbReference type="ARBA" id="ARBA00005437"/>
    </source>
</evidence>
<dbReference type="SUPFAM" id="SSF48403">
    <property type="entry name" value="Ankyrin repeat"/>
    <property type="match status" value="2"/>
</dbReference>
<organism evidence="4 5">
    <name type="scientific">Aspergillus thermomutatus</name>
    <name type="common">Neosartorya pseudofischeri</name>
    <dbReference type="NCBI Taxonomy" id="41047"/>
    <lineage>
        <taxon>Eukaryota</taxon>
        <taxon>Fungi</taxon>
        <taxon>Dikarya</taxon>
        <taxon>Ascomycota</taxon>
        <taxon>Pezizomycotina</taxon>
        <taxon>Eurotiomycetes</taxon>
        <taxon>Eurotiomycetidae</taxon>
        <taxon>Eurotiales</taxon>
        <taxon>Aspergillaceae</taxon>
        <taxon>Aspergillus</taxon>
        <taxon>Aspergillus subgen. Fumigati</taxon>
    </lineage>
</organism>
<dbReference type="InterPro" id="IPR025659">
    <property type="entry name" value="Tubby-like_C"/>
</dbReference>
<comment type="similarity">
    <text evidence="1">Belongs to the LOR family.</text>
</comment>
<accession>A0A397GCN6</accession>
<dbReference type="Gene3D" id="1.25.40.20">
    <property type="entry name" value="Ankyrin repeat-containing domain"/>
    <property type="match status" value="2"/>
</dbReference>
<dbReference type="STRING" id="41047.A0A397GCN6"/>
<dbReference type="VEuPathDB" id="FungiDB:CDV56_104994"/>
<feature type="repeat" description="ANK" evidence="2">
    <location>
        <begin position="82"/>
        <end position="114"/>
    </location>
</feature>
<feature type="repeat" description="ANK" evidence="2">
    <location>
        <begin position="44"/>
        <end position="76"/>
    </location>
</feature>
<proteinExistence type="inferred from homology"/>
<dbReference type="Gene3D" id="2.40.160.200">
    <property type="entry name" value="LURP1-related"/>
    <property type="match status" value="1"/>
</dbReference>
<evidence type="ECO:0000313" key="5">
    <source>
        <dbReference type="Proteomes" id="UP000215305"/>
    </source>
</evidence>
<dbReference type="PROSITE" id="PS50297">
    <property type="entry name" value="ANK_REP_REGION"/>
    <property type="match status" value="4"/>
</dbReference>
<dbReference type="AlphaFoldDB" id="A0A397GCN6"/>